<feature type="region of interest" description="Disordered" evidence="1">
    <location>
        <begin position="1"/>
        <end position="21"/>
    </location>
</feature>
<reference evidence="2 3" key="1">
    <citation type="journal article" date="2021" name="Commun. Biol.">
        <title>The genome of Shorea leprosula (Dipterocarpaceae) highlights the ecological relevance of drought in aseasonal tropical rainforests.</title>
        <authorList>
            <person name="Ng K.K.S."/>
            <person name="Kobayashi M.J."/>
            <person name="Fawcett J.A."/>
            <person name="Hatakeyama M."/>
            <person name="Paape T."/>
            <person name="Ng C.H."/>
            <person name="Ang C.C."/>
            <person name="Tnah L.H."/>
            <person name="Lee C.T."/>
            <person name="Nishiyama T."/>
            <person name="Sese J."/>
            <person name="O'Brien M.J."/>
            <person name="Copetti D."/>
            <person name="Mohd Noor M.I."/>
            <person name="Ong R.C."/>
            <person name="Putra M."/>
            <person name="Sireger I.Z."/>
            <person name="Indrioko S."/>
            <person name="Kosugi Y."/>
            <person name="Izuno A."/>
            <person name="Isagi Y."/>
            <person name="Lee S.L."/>
            <person name="Shimizu K.K."/>
        </authorList>
    </citation>
    <scope>NUCLEOTIDE SEQUENCE [LARGE SCALE GENOMIC DNA]</scope>
    <source>
        <strain evidence="2">214</strain>
    </source>
</reference>
<evidence type="ECO:0000256" key="1">
    <source>
        <dbReference type="SAM" id="MobiDB-lite"/>
    </source>
</evidence>
<dbReference type="AlphaFoldDB" id="A0AAV5M504"/>
<gene>
    <name evidence="2" type="ORF">SLEP1_g51757</name>
</gene>
<sequence>MLTRSTPLQDGGLEDGCLSRRSASVGEQRTRMLGVTTILHQGCPFLKERKAFYVLLGNDGQ</sequence>
<evidence type="ECO:0000313" key="2">
    <source>
        <dbReference type="EMBL" id="GKV44593.1"/>
    </source>
</evidence>
<organism evidence="2 3">
    <name type="scientific">Rubroshorea leprosula</name>
    <dbReference type="NCBI Taxonomy" id="152421"/>
    <lineage>
        <taxon>Eukaryota</taxon>
        <taxon>Viridiplantae</taxon>
        <taxon>Streptophyta</taxon>
        <taxon>Embryophyta</taxon>
        <taxon>Tracheophyta</taxon>
        <taxon>Spermatophyta</taxon>
        <taxon>Magnoliopsida</taxon>
        <taxon>eudicotyledons</taxon>
        <taxon>Gunneridae</taxon>
        <taxon>Pentapetalae</taxon>
        <taxon>rosids</taxon>
        <taxon>malvids</taxon>
        <taxon>Malvales</taxon>
        <taxon>Dipterocarpaceae</taxon>
        <taxon>Rubroshorea</taxon>
    </lineage>
</organism>
<proteinExistence type="predicted"/>
<keyword evidence="3" id="KW-1185">Reference proteome</keyword>
<dbReference type="Proteomes" id="UP001054252">
    <property type="component" value="Unassembled WGS sequence"/>
</dbReference>
<comment type="caution">
    <text evidence="2">The sequence shown here is derived from an EMBL/GenBank/DDBJ whole genome shotgun (WGS) entry which is preliminary data.</text>
</comment>
<dbReference type="EMBL" id="BPVZ01000183">
    <property type="protein sequence ID" value="GKV44593.1"/>
    <property type="molecule type" value="Genomic_DNA"/>
</dbReference>
<protein>
    <submittedName>
        <fullName evidence="2">Uncharacterized protein</fullName>
    </submittedName>
</protein>
<evidence type="ECO:0000313" key="3">
    <source>
        <dbReference type="Proteomes" id="UP001054252"/>
    </source>
</evidence>
<accession>A0AAV5M504</accession>
<name>A0AAV5M504_9ROSI</name>